<accession>A0A507DPC4</accession>
<dbReference type="EMBL" id="QEAM01000286">
    <property type="protein sequence ID" value="TPX42107.1"/>
    <property type="molecule type" value="Genomic_DNA"/>
</dbReference>
<evidence type="ECO:0000256" key="1">
    <source>
        <dbReference type="SAM" id="MobiDB-lite"/>
    </source>
</evidence>
<comment type="caution">
    <text evidence="4">The sequence shown here is derived from an EMBL/GenBank/DDBJ whole genome shotgun (WGS) entry which is preliminary data.</text>
</comment>
<feature type="region of interest" description="Disordered" evidence="1">
    <location>
        <begin position="1"/>
        <end position="21"/>
    </location>
</feature>
<feature type="compositionally biased region" description="Basic and acidic residues" evidence="1">
    <location>
        <begin position="7"/>
        <end position="21"/>
    </location>
</feature>
<feature type="transmembrane region" description="Helical" evidence="2">
    <location>
        <begin position="35"/>
        <end position="55"/>
    </location>
</feature>
<gene>
    <name evidence="3" type="ORF">SeLEV6574_g05763</name>
    <name evidence="4" type="ORF">SeMB42_g01198</name>
</gene>
<evidence type="ECO:0000256" key="2">
    <source>
        <dbReference type="SAM" id="Phobius"/>
    </source>
</evidence>
<proteinExistence type="predicted"/>
<organism evidence="4 5">
    <name type="scientific">Synchytrium endobioticum</name>
    <dbReference type="NCBI Taxonomy" id="286115"/>
    <lineage>
        <taxon>Eukaryota</taxon>
        <taxon>Fungi</taxon>
        <taxon>Fungi incertae sedis</taxon>
        <taxon>Chytridiomycota</taxon>
        <taxon>Chytridiomycota incertae sedis</taxon>
        <taxon>Chytridiomycetes</taxon>
        <taxon>Synchytriales</taxon>
        <taxon>Synchytriaceae</taxon>
        <taxon>Synchytrium</taxon>
    </lineage>
</organism>
<keyword evidence="2" id="KW-1133">Transmembrane helix</keyword>
<dbReference type="AlphaFoldDB" id="A0A507DPC4"/>
<dbReference type="Proteomes" id="UP000317494">
    <property type="component" value="Unassembled WGS sequence"/>
</dbReference>
<keyword evidence="5" id="KW-1185">Reference proteome</keyword>
<evidence type="ECO:0000313" key="6">
    <source>
        <dbReference type="Proteomes" id="UP000320475"/>
    </source>
</evidence>
<evidence type="ECO:0000313" key="3">
    <source>
        <dbReference type="EMBL" id="TPX42107.1"/>
    </source>
</evidence>
<keyword evidence="2" id="KW-0472">Membrane</keyword>
<keyword evidence="2" id="KW-0812">Transmembrane</keyword>
<reference evidence="5 6" key="1">
    <citation type="journal article" date="2019" name="Sci. Rep.">
        <title>Comparative genomics of chytrid fungi reveal insights into the obligate biotrophic and pathogenic lifestyle of Synchytrium endobioticum.</title>
        <authorList>
            <person name="van de Vossenberg B.T.L.H."/>
            <person name="Warris S."/>
            <person name="Nguyen H.D.T."/>
            <person name="van Gent-Pelzer M.P.E."/>
            <person name="Joly D.L."/>
            <person name="van de Geest H.C."/>
            <person name="Bonants P.J.M."/>
            <person name="Smith D.S."/>
            <person name="Levesque C.A."/>
            <person name="van der Lee T.A.J."/>
        </authorList>
    </citation>
    <scope>NUCLEOTIDE SEQUENCE [LARGE SCALE GENOMIC DNA]</scope>
    <source>
        <strain evidence="3 6">LEV6574</strain>
        <strain evidence="4 5">MB42</strain>
    </source>
</reference>
<evidence type="ECO:0000313" key="4">
    <source>
        <dbReference type="EMBL" id="TPX52728.1"/>
    </source>
</evidence>
<dbReference type="Proteomes" id="UP000320475">
    <property type="component" value="Unassembled WGS sequence"/>
</dbReference>
<name>A0A507DPC4_9FUNG</name>
<dbReference type="VEuPathDB" id="FungiDB:SeMB42_g01198"/>
<protein>
    <submittedName>
        <fullName evidence="4">Uncharacterized protein</fullName>
    </submittedName>
</protein>
<evidence type="ECO:0000313" key="5">
    <source>
        <dbReference type="Proteomes" id="UP000317494"/>
    </source>
</evidence>
<dbReference type="EMBL" id="QEAN01000029">
    <property type="protein sequence ID" value="TPX52728.1"/>
    <property type="molecule type" value="Genomic_DNA"/>
</dbReference>
<sequence>MARKQTPGKERKEPKTVKEARAANTAKANEIAFKYVLPGLGIFSLVFFMIFFWVFGFGENNKTGTKAYQPPPFAG</sequence>